<feature type="transmembrane region" description="Helical" evidence="1">
    <location>
        <begin position="242"/>
        <end position="262"/>
    </location>
</feature>
<evidence type="ECO:0008006" key="4">
    <source>
        <dbReference type="Google" id="ProtNLM"/>
    </source>
</evidence>
<feature type="transmembrane region" description="Helical" evidence="1">
    <location>
        <begin position="269"/>
        <end position="289"/>
    </location>
</feature>
<keyword evidence="1" id="KW-0472">Membrane</keyword>
<organism evidence="2 3">
    <name type="scientific">Kitasatospora acidiphila</name>
    <dbReference type="NCBI Taxonomy" id="2567942"/>
    <lineage>
        <taxon>Bacteria</taxon>
        <taxon>Bacillati</taxon>
        <taxon>Actinomycetota</taxon>
        <taxon>Actinomycetes</taxon>
        <taxon>Kitasatosporales</taxon>
        <taxon>Streptomycetaceae</taxon>
        <taxon>Kitasatospora</taxon>
    </lineage>
</organism>
<dbReference type="AlphaFoldDB" id="A0A540W6Q2"/>
<evidence type="ECO:0000256" key="1">
    <source>
        <dbReference type="SAM" id="Phobius"/>
    </source>
</evidence>
<keyword evidence="1" id="KW-1133">Transmembrane helix</keyword>
<name>A0A540W6Q2_9ACTN</name>
<comment type="caution">
    <text evidence="2">The sequence shown here is derived from an EMBL/GenBank/DDBJ whole genome shotgun (WGS) entry which is preliminary data.</text>
</comment>
<gene>
    <name evidence="2" type="ORF">E6W39_23790</name>
</gene>
<dbReference type="EMBL" id="VIGB01000003">
    <property type="protein sequence ID" value="TQF04690.1"/>
    <property type="molecule type" value="Genomic_DNA"/>
</dbReference>
<sequence length="440" mass="46991">MTDHPLDQPPSEPPEDRDAELAELHGRIAQLEQRPRHRFRLLSLLSVVLIILATVLTPASVAAAWARSTLTDTDRYVATMAPLARDPAVQAAVTDRVTTQIVDALPIGTLLGLVPTTDRPLLQQLVNSAGSAVTSAITSLVHDQVAGAVASDQFAALWEQINRSAHDSLNRALTGQGGGAVKITDNTVALDLAPVIDQAKSRLVANGLSVASKIPTVHTDYVLIESESIGTIRTWLRLLDVFGFWLPVLTVLLAVGGVLAAVRRRRATVTAALAMAAGAAVLSIGLSVFRPVYLDHLPADVNQAAAHAVYDRLTHYLRGGVRLVVVLGILVALGAWVSGTGRWARAVRTLWQAGIDAVRRAAERLGMRLGPVGRFVHRFKLWLNWAAVVIATVVLVTWSYPTDMVVIWLTVALLAVLAVVEFLDEPGEPVTSDAAAPSPG</sequence>
<feature type="transmembrane region" description="Helical" evidence="1">
    <location>
        <begin position="41"/>
        <end position="66"/>
    </location>
</feature>
<evidence type="ECO:0000313" key="2">
    <source>
        <dbReference type="EMBL" id="TQF04690.1"/>
    </source>
</evidence>
<reference evidence="2 3" key="1">
    <citation type="submission" date="2019-06" db="EMBL/GenBank/DDBJ databases">
        <title>Description of Kitasatospora acidophila sp. nov. isolated from pine grove soil, and reclassification of Streptomyces novaecaesareae to Kitasatospora novaeceasareae comb. nov.</title>
        <authorList>
            <person name="Kim M.J."/>
        </authorList>
    </citation>
    <scope>NUCLEOTIDE SEQUENCE [LARGE SCALE GENOMIC DNA]</scope>
    <source>
        <strain evidence="2 3">MMS16-CNU292</strain>
    </source>
</reference>
<dbReference type="Proteomes" id="UP000319103">
    <property type="component" value="Unassembled WGS sequence"/>
</dbReference>
<dbReference type="OrthoDB" id="4350291at2"/>
<keyword evidence="3" id="KW-1185">Reference proteome</keyword>
<protein>
    <recommendedName>
        <fullName evidence="4">Integral membrane protein</fullName>
    </recommendedName>
</protein>
<keyword evidence="1" id="KW-0812">Transmembrane</keyword>
<proteinExistence type="predicted"/>
<accession>A0A540W6Q2</accession>
<dbReference type="RefSeq" id="WP_141635249.1">
    <property type="nucleotide sequence ID" value="NZ_VIGB01000003.1"/>
</dbReference>
<evidence type="ECO:0000313" key="3">
    <source>
        <dbReference type="Proteomes" id="UP000319103"/>
    </source>
</evidence>
<feature type="transmembrane region" description="Helical" evidence="1">
    <location>
        <begin position="406"/>
        <end position="423"/>
    </location>
</feature>
<feature type="transmembrane region" description="Helical" evidence="1">
    <location>
        <begin position="319"/>
        <end position="338"/>
    </location>
</feature>
<feature type="transmembrane region" description="Helical" evidence="1">
    <location>
        <begin position="381"/>
        <end position="400"/>
    </location>
</feature>